<evidence type="ECO:0000256" key="1">
    <source>
        <dbReference type="SAM" id="MobiDB-lite"/>
    </source>
</evidence>
<gene>
    <name evidence="2" type="ORF">PFISCL1PPCAC_20555</name>
</gene>
<dbReference type="Proteomes" id="UP001432322">
    <property type="component" value="Unassembled WGS sequence"/>
</dbReference>
<evidence type="ECO:0000313" key="3">
    <source>
        <dbReference type="Proteomes" id="UP001432322"/>
    </source>
</evidence>
<accession>A0AAV5WEZ0</accession>
<protein>
    <submittedName>
        <fullName evidence="2">Uncharacterized protein</fullName>
    </submittedName>
</protein>
<evidence type="ECO:0000313" key="2">
    <source>
        <dbReference type="EMBL" id="GMT29258.1"/>
    </source>
</evidence>
<comment type="caution">
    <text evidence="2">The sequence shown here is derived from an EMBL/GenBank/DDBJ whole genome shotgun (WGS) entry which is preliminary data.</text>
</comment>
<sequence length="71" mass="7939">KRKRQLLPGGPPDQNLFFNQAPGAPRIMRTIVRNDSIDEKTHDIIYMDMEDPKLHCGFSSDGSNGADSHNS</sequence>
<keyword evidence="3" id="KW-1185">Reference proteome</keyword>
<feature type="non-terminal residue" evidence="2">
    <location>
        <position position="1"/>
    </location>
</feature>
<name>A0AAV5WEZ0_9BILA</name>
<reference evidence="2" key="1">
    <citation type="submission" date="2023-10" db="EMBL/GenBank/DDBJ databases">
        <title>Genome assembly of Pristionchus species.</title>
        <authorList>
            <person name="Yoshida K."/>
            <person name="Sommer R.J."/>
        </authorList>
    </citation>
    <scope>NUCLEOTIDE SEQUENCE</scope>
    <source>
        <strain evidence="2">RS5133</strain>
    </source>
</reference>
<organism evidence="2 3">
    <name type="scientific">Pristionchus fissidentatus</name>
    <dbReference type="NCBI Taxonomy" id="1538716"/>
    <lineage>
        <taxon>Eukaryota</taxon>
        <taxon>Metazoa</taxon>
        <taxon>Ecdysozoa</taxon>
        <taxon>Nematoda</taxon>
        <taxon>Chromadorea</taxon>
        <taxon>Rhabditida</taxon>
        <taxon>Rhabditina</taxon>
        <taxon>Diplogasteromorpha</taxon>
        <taxon>Diplogasteroidea</taxon>
        <taxon>Neodiplogasteridae</taxon>
        <taxon>Pristionchus</taxon>
    </lineage>
</organism>
<dbReference type="AlphaFoldDB" id="A0AAV5WEZ0"/>
<feature type="region of interest" description="Disordered" evidence="1">
    <location>
        <begin position="1"/>
        <end position="20"/>
    </location>
</feature>
<dbReference type="EMBL" id="BTSY01000005">
    <property type="protein sequence ID" value="GMT29258.1"/>
    <property type="molecule type" value="Genomic_DNA"/>
</dbReference>
<proteinExistence type="predicted"/>